<name>A0A8K0K664_LADFU</name>
<organism evidence="2 3">
    <name type="scientific">Ladona fulva</name>
    <name type="common">Scarce chaser dragonfly</name>
    <name type="synonym">Libellula fulva</name>
    <dbReference type="NCBI Taxonomy" id="123851"/>
    <lineage>
        <taxon>Eukaryota</taxon>
        <taxon>Metazoa</taxon>
        <taxon>Ecdysozoa</taxon>
        <taxon>Arthropoda</taxon>
        <taxon>Hexapoda</taxon>
        <taxon>Insecta</taxon>
        <taxon>Pterygota</taxon>
        <taxon>Palaeoptera</taxon>
        <taxon>Odonata</taxon>
        <taxon>Epiprocta</taxon>
        <taxon>Anisoptera</taxon>
        <taxon>Libelluloidea</taxon>
        <taxon>Libellulidae</taxon>
        <taxon>Ladona</taxon>
    </lineage>
</organism>
<feature type="compositionally biased region" description="Pro residues" evidence="1">
    <location>
        <begin position="334"/>
        <end position="343"/>
    </location>
</feature>
<feature type="compositionally biased region" description="Low complexity" evidence="1">
    <location>
        <begin position="254"/>
        <end position="274"/>
    </location>
</feature>
<comment type="caution">
    <text evidence="2">The sequence shown here is derived from an EMBL/GenBank/DDBJ whole genome shotgun (WGS) entry which is preliminary data.</text>
</comment>
<sequence length="400" mass="41694">MDYDPYAFSEPEPFGKVMNFGDSSRLKSSGDNVKLSNTMVQQCRVSPASIASRKLKPVKHRSLDGGSNGHRPIVPAAVRSSLSIPLGHSESISVSGEASSETMNRLAAKIAADKVLGKHHRKFRPPMSKRSEEASVSSPSHSSSSSSSSPHHKASSTSDPPPLHHVSRARPLVLHTARPASQPNSASAGHSRQNAQPVVHRRPSNTALGAVVPSGPARRLPFHGANSSSSPPSAVSSMTPAAKSPPVKSPTRILSLSSSVPQLVSLSTTTSSSSAAQRKERSLLEEQLLGVKGAAAVLRSGQTGSEHSSPRRHSSGKSTEVSQAPRGSRLKVELPPPPSPGSPTPTASTPKRSRAGHRPITYRAPSNKPHPSPAHPVGGAPAEAPSQANSSPSVVTIPSR</sequence>
<dbReference type="AlphaFoldDB" id="A0A8K0K664"/>
<dbReference type="Proteomes" id="UP000792457">
    <property type="component" value="Unassembled WGS sequence"/>
</dbReference>
<accession>A0A8K0K664</accession>
<feature type="compositionally biased region" description="Low complexity" evidence="1">
    <location>
        <begin position="134"/>
        <end position="149"/>
    </location>
</feature>
<evidence type="ECO:0000313" key="2">
    <source>
        <dbReference type="EMBL" id="KAG8229097.1"/>
    </source>
</evidence>
<gene>
    <name evidence="2" type="ORF">J437_LFUL009566</name>
</gene>
<keyword evidence="3" id="KW-1185">Reference proteome</keyword>
<evidence type="ECO:0000313" key="3">
    <source>
        <dbReference type="Proteomes" id="UP000792457"/>
    </source>
</evidence>
<reference evidence="2" key="2">
    <citation type="submission" date="2017-10" db="EMBL/GenBank/DDBJ databases">
        <title>Ladona fulva Genome sequencing and assembly.</title>
        <authorList>
            <person name="Murali S."/>
            <person name="Richards S."/>
            <person name="Bandaranaike D."/>
            <person name="Bellair M."/>
            <person name="Blankenburg K."/>
            <person name="Chao H."/>
            <person name="Dinh H."/>
            <person name="Doddapaneni H."/>
            <person name="Dugan-Rocha S."/>
            <person name="Elkadiri S."/>
            <person name="Gnanaolivu R."/>
            <person name="Hernandez B."/>
            <person name="Skinner E."/>
            <person name="Javaid M."/>
            <person name="Lee S."/>
            <person name="Li M."/>
            <person name="Ming W."/>
            <person name="Munidasa M."/>
            <person name="Muniz J."/>
            <person name="Nguyen L."/>
            <person name="Hughes D."/>
            <person name="Osuji N."/>
            <person name="Pu L.-L."/>
            <person name="Puazo M."/>
            <person name="Qu C."/>
            <person name="Quiroz J."/>
            <person name="Raj R."/>
            <person name="Weissenberger G."/>
            <person name="Xin Y."/>
            <person name="Zou X."/>
            <person name="Han Y."/>
            <person name="Worley K."/>
            <person name="Muzny D."/>
            <person name="Gibbs R."/>
        </authorList>
    </citation>
    <scope>NUCLEOTIDE SEQUENCE</scope>
    <source>
        <strain evidence="2">Sampled in the wild</strain>
    </source>
</reference>
<feature type="region of interest" description="Disordered" evidence="1">
    <location>
        <begin position="112"/>
        <end position="281"/>
    </location>
</feature>
<feature type="compositionally biased region" description="Polar residues" evidence="1">
    <location>
        <begin position="179"/>
        <end position="196"/>
    </location>
</feature>
<evidence type="ECO:0000256" key="1">
    <source>
        <dbReference type="SAM" id="MobiDB-lite"/>
    </source>
</evidence>
<reference evidence="2" key="1">
    <citation type="submission" date="2013-04" db="EMBL/GenBank/DDBJ databases">
        <authorList>
            <person name="Qu J."/>
            <person name="Murali S.C."/>
            <person name="Bandaranaike D."/>
            <person name="Bellair M."/>
            <person name="Blankenburg K."/>
            <person name="Chao H."/>
            <person name="Dinh H."/>
            <person name="Doddapaneni H."/>
            <person name="Downs B."/>
            <person name="Dugan-Rocha S."/>
            <person name="Elkadiri S."/>
            <person name="Gnanaolivu R.D."/>
            <person name="Hernandez B."/>
            <person name="Javaid M."/>
            <person name="Jayaseelan J.C."/>
            <person name="Lee S."/>
            <person name="Li M."/>
            <person name="Ming W."/>
            <person name="Munidasa M."/>
            <person name="Muniz J."/>
            <person name="Nguyen L."/>
            <person name="Ongeri F."/>
            <person name="Osuji N."/>
            <person name="Pu L.-L."/>
            <person name="Puazo M."/>
            <person name="Qu C."/>
            <person name="Quiroz J."/>
            <person name="Raj R."/>
            <person name="Weissenberger G."/>
            <person name="Xin Y."/>
            <person name="Zou X."/>
            <person name="Han Y."/>
            <person name="Richards S."/>
            <person name="Worley K."/>
            <person name="Muzny D."/>
            <person name="Gibbs R."/>
        </authorList>
    </citation>
    <scope>NUCLEOTIDE SEQUENCE</scope>
    <source>
        <strain evidence="2">Sampled in the wild</strain>
    </source>
</reference>
<protein>
    <submittedName>
        <fullName evidence="2">Uncharacterized protein</fullName>
    </submittedName>
</protein>
<feature type="region of interest" description="Disordered" evidence="1">
    <location>
        <begin position="53"/>
        <end position="73"/>
    </location>
</feature>
<feature type="region of interest" description="Disordered" evidence="1">
    <location>
        <begin position="295"/>
        <end position="400"/>
    </location>
</feature>
<proteinExistence type="predicted"/>
<feature type="compositionally biased region" description="Polar residues" evidence="1">
    <location>
        <begin position="386"/>
        <end position="400"/>
    </location>
</feature>
<feature type="compositionally biased region" description="Low complexity" evidence="1">
    <location>
        <begin position="227"/>
        <end position="242"/>
    </location>
</feature>
<feature type="non-terminal residue" evidence="2">
    <location>
        <position position="400"/>
    </location>
</feature>
<dbReference type="EMBL" id="KZ308411">
    <property type="protein sequence ID" value="KAG8229097.1"/>
    <property type="molecule type" value="Genomic_DNA"/>
</dbReference>